<gene>
    <name evidence="1" type="ORF">MM415B03994_0008</name>
</gene>
<accession>A0A6M3LKE0</accession>
<reference evidence="1" key="1">
    <citation type="submission" date="2020-03" db="EMBL/GenBank/DDBJ databases">
        <title>The deep terrestrial virosphere.</title>
        <authorList>
            <person name="Holmfeldt K."/>
            <person name="Nilsson E."/>
            <person name="Simone D."/>
            <person name="Lopez-Fernandez M."/>
            <person name="Wu X."/>
            <person name="de Brujin I."/>
            <person name="Lundin D."/>
            <person name="Andersson A."/>
            <person name="Bertilsson S."/>
            <person name="Dopson M."/>
        </authorList>
    </citation>
    <scope>NUCLEOTIDE SEQUENCE</scope>
    <source>
        <strain evidence="1">MM415B03994</strain>
    </source>
</reference>
<protein>
    <submittedName>
        <fullName evidence="1">Uncharacterized protein</fullName>
    </submittedName>
</protein>
<sequence>MEVRYIDQDEDVMIKYVIIPGSVISKDGDEHVISSTMLRKLYNVNPMECYFLPSDVRFYQLSERTD</sequence>
<name>A0A6M3LKE0_9ZZZZ</name>
<organism evidence="1">
    <name type="scientific">viral metagenome</name>
    <dbReference type="NCBI Taxonomy" id="1070528"/>
    <lineage>
        <taxon>unclassified sequences</taxon>
        <taxon>metagenomes</taxon>
        <taxon>organismal metagenomes</taxon>
    </lineage>
</organism>
<dbReference type="AlphaFoldDB" id="A0A6M3LKE0"/>
<dbReference type="EMBL" id="MT143204">
    <property type="protein sequence ID" value="QJA94112.1"/>
    <property type="molecule type" value="Genomic_DNA"/>
</dbReference>
<proteinExistence type="predicted"/>
<evidence type="ECO:0000313" key="1">
    <source>
        <dbReference type="EMBL" id="QJA94112.1"/>
    </source>
</evidence>